<evidence type="ECO:0000313" key="2">
    <source>
        <dbReference type="EMBL" id="KAK4120176.1"/>
    </source>
</evidence>
<sequence length="89" mass="9805">GIQAVSHRVILLDAKVRTLQKANKALSKRRRAKRTQKGVVEGEGRVEEENEGPSMLRTGSRLYGICRKTSHNARTCPEAGEIDSSSDSK</sequence>
<feature type="region of interest" description="Disordered" evidence="1">
    <location>
        <begin position="25"/>
        <end position="57"/>
    </location>
</feature>
<dbReference type="EMBL" id="MU853240">
    <property type="protein sequence ID" value="KAK4120176.1"/>
    <property type="molecule type" value="Genomic_DNA"/>
</dbReference>
<accession>A0AAN6TTX7</accession>
<dbReference type="Proteomes" id="UP001302602">
    <property type="component" value="Unassembled WGS sequence"/>
</dbReference>
<protein>
    <submittedName>
        <fullName evidence="2">Uncharacterized protein</fullName>
    </submittedName>
</protein>
<organism evidence="2 3">
    <name type="scientific">Parathielavia appendiculata</name>
    <dbReference type="NCBI Taxonomy" id="2587402"/>
    <lineage>
        <taxon>Eukaryota</taxon>
        <taxon>Fungi</taxon>
        <taxon>Dikarya</taxon>
        <taxon>Ascomycota</taxon>
        <taxon>Pezizomycotina</taxon>
        <taxon>Sordariomycetes</taxon>
        <taxon>Sordariomycetidae</taxon>
        <taxon>Sordariales</taxon>
        <taxon>Chaetomiaceae</taxon>
        <taxon>Parathielavia</taxon>
    </lineage>
</organism>
<evidence type="ECO:0000256" key="1">
    <source>
        <dbReference type="SAM" id="MobiDB-lite"/>
    </source>
</evidence>
<comment type="caution">
    <text evidence="2">The sequence shown here is derived from an EMBL/GenBank/DDBJ whole genome shotgun (WGS) entry which is preliminary data.</text>
</comment>
<evidence type="ECO:0000313" key="3">
    <source>
        <dbReference type="Proteomes" id="UP001302602"/>
    </source>
</evidence>
<dbReference type="AlphaFoldDB" id="A0AAN6TTX7"/>
<name>A0AAN6TTX7_9PEZI</name>
<reference evidence="2" key="1">
    <citation type="journal article" date="2023" name="Mol. Phylogenet. Evol.">
        <title>Genome-scale phylogeny and comparative genomics of the fungal order Sordariales.</title>
        <authorList>
            <person name="Hensen N."/>
            <person name="Bonometti L."/>
            <person name="Westerberg I."/>
            <person name="Brannstrom I.O."/>
            <person name="Guillou S."/>
            <person name="Cros-Aarteil S."/>
            <person name="Calhoun S."/>
            <person name="Haridas S."/>
            <person name="Kuo A."/>
            <person name="Mondo S."/>
            <person name="Pangilinan J."/>
            <person name="Riley R."/>
            <person name="LaButti K."/>
            <person name="Andreopoulos B."/>
            <person name="Lipzen A."/>
            <person name="Chen C."/>
            <person name="Yan M."/>
            <person name="Daum C."/>
            <person name="Ng V."/>
            <person name="Clum A."/>
            <person name="Steindorff A."/>
            <person name="Ohm R.A."/>
            <person name="Martin F."/>
            <person name="Silar P."/>
            <person name="Natvig D.O."/>
            <person name="Lalanne C."/>
            <person name="Gautier V."/>
            <person name="Ament-Velasquez S.L."/>
            <person name="Kruys A."/>
            <person name="Hutchinson M.I."/>
            <person name="Powell A.J."/>
            <person name="Barry K."/>
            <person name="Miller A.N."/>
            <person name="Grigoriev I.V."/>
            <person name="Debuchy R."/>
            <person name="Gladieux P."/>
            <person name="Hiltunen Thoren M."/>
            <person name="Johannesson H."/>
        </authorList>
    </citation>
    <scope>NUCLEOTIDE SEQUENCE</scope>
    <source>
        <strain evidence="2">CBS 731.68</strain>
    </source>
</reference>
<gene>
    <name evidence="2" type="ORF">N657DRAFT_649230</name>
</gene>
<proteinExistence type="predicted"/>
<dbReference type="RefSeq" id="XP_062643947.1">
    <property type="nucleotide sequence ID" value="XM_062793678.1"/>
</dbReference>
<feature type="compositionally biased region" description="Basic residues" evidence="1">
    <location>
        <begin position="26"/>
        <end position="36"/>
    </location>
</feature>
<keyword evidence="3" id="KW-1185">Reference proteome</keyword>
<feature type="non-terminal residue" evidence="2">
    <location>
        <position position="1"/>
    </location>
</feature>
<reference evidence="2" key="2">
    <citation type="submission" date="2023-05" db="EMBL/GenBank/DDBJ databases">
        <authorList>
            <consortium name="Lawrence Berkeley National Laboratory"/>
            <person name="Steindorff A."/>
            <person name="Hensen N."/>
            <person name="Bonometti L."/>
            <person name="Westerberg I."/>
            <person name="Brannstrom I.O."/>
            <person name="Guillou S."/>
            <person name="Cros-Aarteil S."/>
            <person name="Calhoun S."/>
            <person name="Haridas S."/>
            <person name="Kuo A."/>
            <person name="Mondo S."/>
            <person name="Pangilinan J."/>
            <person name="Riley R."/>
            <person name="Labutti K."/>
            <person name="Andreopoulos B."/>
            <person name="Lipzen A."/>
            <person name="Chen C."/>
            <person name="Yanf M."/>
            <person name="Daum C."/>
            <person name="Ng V."/>
            <person name="Clum A."/>
            <person name="Ohm R."/>
            <person name="Martin F."/>
            <person name="Silar P."/>
            <person name="Natvig D."/>
            <person name="Lalanne C."/>
            <person name="Gautier V."/>
            <person name="Ament-Velasquez S.L."/>
            <person name="Kruys A."/>
            <person name="Hutchinson M.I."/>
            <person name="Powell A.J."/>
            <person name="Barry K."/>
            <person name="Miller A.N."/>
            <person name="Grigoriev I.V."/>
            <person name="Debuchy R."/>
            <person name="Gladieux P."/>
            <person name="Thoren M.H."/>
            <person name="Johannesson H."/>
        </authorList>
    </citation>
    <scope>NUCLEOTIDE SEQUENCE</scope>
    <source>
        <strain evidence="2">CBS 731.68</strain>
    </source>
</reference>
<dbReference type="GeneID" id="87830447"/>